<feature type="compositionally biased region" description="Basic and acidic residues" evidence="1">
    <location>
        <begin position="125"/>
        <end position="140"/>
    </location>
</feature>
<dbReference type="AlphaFoldDB" id="A0A1S2P8S7"/>
<accession>A0A1S2P8S7</accession>
<reference evidence="2 3" key="1">
    <citation type="submission" date="2016-10" db="EMBL/GenBank/DDBJ databases">
        <title>Genome sequence of Streptomyces sp. MUSC 1.</title>
        <authorList>
            <person name="Lee L.-H."/>
            <person name="Ser H.-L."/>
            <person name="Law J.W.-F."/>
        </authorList>
    </citation>
    <scope>NUCLEOTIDE SEQUENCE [LARGE SCALE GENOMIC DNA]</scope>
    <source>
        <strain evidence="2 3">MUSC 1</strain>
    </source>
</reference>
<dbReference type="Proteomes" id="UP000179642">
    <property type="component" value="Unassembled WGS sequence"/>
</dbReference>
<evidence type="ECO:0000313" key="3">
    <source>
        <dbReference type="Proteomes" id="UP000179642"/>
    </source>
</evidence>
<proteinExistence type="predicted"/>
<organism evidence="2 3">
    <name type="scientific">Streptomyces monashensis</name>
    <dbReference type="NCBI Taxonomy" id="1678012"/>
    <lineage>
        <taxon>Bacteria</taxon>
        <taxon>Bacillati</taxon>
        <taxon>Actinomycetota</taxon>
        <taxon>Actinomycetes</taxon>
        <taxon>Kitasatosporales</taxon>
        <taxon>Streptomycetaceae</taxon>
        <taxon>Streptomyces</taxon>
    </lineage>
</organism>
<comment type="caution">
    <text evidence="2">The sequence shown here is derived from an EMBL/GenBank/DDBJ whole genome shotgun (WGS) entry which is preliminary data.</text>
</comment>
<protein>
    <recommendedName>
        <fullName evidence="4">AG2 protein</fullName>
    </recommendedName>
</protein>
<dbReference type="RefSeq" id="WP_071386192.1">
    <property type="nucleotide sequence ID" value="NZ_MLYO01000095.1"/>
</dbReference>
<evidence type="ECO:0008006" key="4">
    <source>
        <dbReference type="Google" id="ProtNLM"/>
    </source>
</evidence>
<evidence type="ECO:0000313" key="2">
    <source>
        <dbReference type="EMBL" id="OIJ89404.1"/>
    </source>
</evidence>
<dbReference type="OrthoDB" id="3543532at2"/>
<feature type="region of interest" description="Disordered" evidence="1">
    <location>
        <begin position="116"/>
        <end position="140"/>
    </location>
</feature>
<dbReference type="EMBL" id="MLYO01000095">
    <property type="protein sequence ID" value="OIJ89404.1"/>
    <property type="molecule type" value="Genomic_DNA"/>
</dbReference>
<sequence length="774" mass="85157">MPTYHEILTTDLSTLTTAAERWDGMAKDFNKQETAYRRDVHGITLLPTFAGESQQAANARFGVRLTEFQSAQTEAKAIASLLRETHTQFVDLRKKLESARDDAIAKGMKVSDQGVVSYDTGKLSPGERQELAHDPDSQESVRKSVASWQARIDQCVKDVDDADKGVEVAFTAVVKGPDMGDGTVPGFNGKAQGDIDKYEAQEADDIARRVAKGEKVSAADLAELRRTFRDNKGDKTFSQTFLDGLGPDGTLKFTNKLEDLAYFDDTKNKSTYLEINGGLADSLAVATRVPDFKDSEGRHLPFGTAAYNEAFQAWMKTDDARFYNKWRAALREHGDDKYALEAAGDKIPVGYGQGQKIRGYQSLATLMQQGHGYSPQFVADVADDMIATEKKDPKIWDLYGKFSNKDGDGWFANDPVDGTLEVMSRNPEGATGYLDPGTAAGKERLDYLLGHRDWNIIHTTHEGAKTDYVGPDVEDSDARKGFGDALEAATTGQAPGGYHPVGQHTEPQARILQHTIDTLNSVNQAKKLPTNLTLPLAHILTAYTPDTHEINAQSDSRFELPPGNTGSAWSDKNGAHITVARDSLTKLMRGIANDPTAFGHVYAAEQHHAHDLLAALPQDADKTVISNRITDCSRAMGAYDGVRADIIFGERFNKTQWAADFNHGLSSSLSTALMFKPKNAEFLGPAGDVASRALDLYTYESNKEHIAEANLKATQDNVKLYAAGQHDVENMVRMWGQSRGNDINSDWTKQYVHVGQQDYNYGRDRALDVLRADR</sequence>
<evidence type="ECO:0000256" key="1">
    <source>
        <dbReference type="SAM" id="MobiDB-lite"/>
    </source>
</evidence>
<keyword evidence="3" id="KW-1185">Reference proteome</keyword>
<name>A0A1S2P8S7_9ACTN</name>
<gene>
    <name evidence="2" type="ORF">BIV23_41555</name>
</gene>